<evidence type="ECO:0000256" key="1">
    <source>
        <dbReference type="ARBA" id="ARBA00000582"/>
    </source>
</evidence>
<comment type="subcellular location">
    <subcellularLocation>
        <location evidence="2 12">Cytoplasm</location>
    </subcellularLocation>
</comment>
<gene>
    <name evidence="14" type="primary">adk</name>
    <name evidence="12" type="synonym">adkA</name>
</gene>
<evidence type="ECO:0000256" key="4">
    <source>
        <dbReference type="ARBA" id="ARBA00012955"/>
    </source>
</evidence>
<dbReference type="GO" id="GO:0005524">
    <property type="term" value="F:ATP binding"/>
    <property type="evidence" value="ECO:0007669"/>
    <property type="project" value="UniProtKB-UniRule"/>
</dbReference>
<reference evidence="14" key="1">
    <citation type="journal article" date="2014" name="Genome Biol. Evol.">
        <title>Pangenome evidence for extensive interdomain horizontal transfer affecting lineage core and shell genes in uncultured planktonic thaumarchaeota and euryarchaeota.</title>
        <authorList>
            <person name="Deschamps P."/>
            <person name="Zivanovic Y."/>
            <person name="Moreira D."/>
            <person name="Rodriguez-Valera F."/>
            <person name="Lopez-Garcia P."/>
        </authorList>
    </citation>
    <scope>NUCLEOTIDE SEQUENCE</scope>
</reference>
<dbReference type="GO" id="GO:0004017">
    <property type="term" value="F:AMP kinase activity"/>
    <property type="evidence" value="ECO:0007669"/>
    <property type="project" value="UniProtKB-UniRule"/>
</dbReference>
<accession>A0A075GZG5</accession>
<dbReference type="GO" id="GO:0005737">
    <property type="term" value="C:cytoplasm"/>
    <property type="evidence" value="ECO:0007669"/>
    <property type="project" value="UniProtKB-SubCell"/>
</dbReference>
<keyword evidence="6 12" id="KW-0963">Cytoplasm</keyword>
<dbReference type="SMART" id="SM00382">
    <property type="entry name" value="AAA"/>
    <property type="match status" value="1"/>
</dbReference>
<evidence type="ECO:0000256" key="9">
    <source>
        <dbReference type="ARBA" id="ARBA00022777"/>
    </source>
</evidence>
<evidence type="ECO:0000256" key="8">
    <source>
        <dbReference type="ARBA" id="ARBA00022741"/>
    </source>
</evidence>
<proteinExistence type="inferred from homology"/>
<evidence type="ECO:0000313" key="14">
    <source>
        <dbReference type="EMBL" id="AIF07677.1"/>
    </source>
</evidence>
<keyword evidence="9 12" id="KW-0418">Kinase</keyword>
<keyword evidence="10 12" id="KW-0067">ATP-binding</keyword>
<evidence type="ECO:0000256" key="10">
    <source>
        <dbReference type="ARBA" id="ARBA00022840"/>
    </source>
</evidence>
<dbReference type="InterPro" id="IPR027417">
    <property type="entry name" value="P-loop_NTPase"/>
</dbReference>
<dbReference type="Gene3D" id="3.40.50.300">
    <property type="entry name" value="P-loop containing nucleotide triphosphate hydrolases"/>
    <property type="match status" value="1"/>
</dbReference>
<keyword evidence="7 12" id="KW-0808">Transferase</keyword>
<dbReference type="InterPro" id="IPR023477">
    <property type="entry name" value="Adenylate_kinase_AdkA"/>
</dbReference>
<comment type="similarity">
    <text evidence="3 12">Belongs to the archaeal adenylate kinase family.</text>
</comment>
<comment type="catalytic activity">
    <reaction evidence="1 12">
        <text>AMP + ATP = 2 ADP</text>
        <dbReference type="Rhea" id="RHEA:12973"/>
        <dbReference type="ChEBI" id="CHEBI:30616"/>
        <dbReference type="ChEBI" id="CHEBI:456215"/>
        <dbReference type="ChEBI" id="CHEBI:456216"/>
        <dbReference type="EC" id="2.7.4.3"/>
    </reaction>
</comment>
<evidence type="ECO:0000256" key="6">
    <source>
        <dbReference type="ARBA" id="ARBA00022490"/>
    </source>
</evidence>
<dbReference type="HAMAP" id="MF_00234">
    <property type="entry name" value="Adenylate_kinase_AdkA"/>
    <property type="match status" value="1"/>
</dbReference>
<protein>
    <recommendedName>
        <fullName evidence="5 12">Adenylate kinase</fullName>
        <shortName evidence="12">AK</shortName>
        <ecNumber evidence="4 12">2.7.4.3</ecNumber>
    </recommendedName>
    <alternativeName>
        <fullName evidence="11 12">ATP-AMP transphosphorylase</fullName>
    </alternativeName>
</protein>
<sequence length="192" mass="21254">MEDSKKVVIVGIPGVGKTSLVTKIAELIKQKNKTVSVHSYGTIMFEEAKKMGIKNRDELRTLPIEKQKELQKIAAETISNLLDDVIFIDTHAFISTKAGFYPGLPNYVIQIIQPTNFIAISASPDEIHNRRMKDGTRERDPISIEDIKKELAVQDAMLSSCSVFSGSPMKVIFNHEGKIEEAAVNVIDAIGL</sequence>
<feature type="domain" description="AAA+ ATPase" evidence="13">
    <location>
        <begin position="3"/>
        <end position="133"/>
    </location>
</feature>
<dbReference type="SUPFAM" id="SSF52540">
    <property type="entry name" value="P-loop containing nucleoside triphosphate hydrolases"/>
    <property type="match status" value="1"/>
</dbReference>
<evidence type="ECO:0000256" key="7">
    <source>
        <dbReference type="ARBA" id="ARBA00022679"/>
    </source>
</evidence>
<evidence type="ECO:0000256" key="11">
    <source>
        <dbReference type="ARBA" id="ARBA00033336"/>
    </source>
</evidence>
<name>A0A075GZG5_9ARCH</name>
<evidence type="ECO:0000256" key="2">
    <source>
        <dbReference type="ARBA" id="ARBA00004496"/>
    </source>
</evidence>
<dbReference type="EMBL" id="KF900810">
    <property type="protein sequence ID" value="AIF07677.1"/>
    <property type="molecule type" value="Genomic_DNA"/>
</dbReference>
<evidence type="ECO:0000256" key="12">
    <source>
        <dbReference type="HAMAP-Rule" id="MF_00234"/>
    </source>
</evidence>
<dbReference type="AlphaFoldDB" id="A0A075GZG5"/>
<evidence type="ECO:0000259" key="13">
    <source>
        <dbReference type="SMART" id="SM00382"/>
    </source>
</evidence>
<dbReference type="Pfam" id="PF13207">
    <property type="entry name" value="AAA_17"/>
    <property type="match status" value="1"/>
</dbReference>
<organism evidence="14">
    <name type="scientific">uncultured marine thaumarchaeote KM3_23_E01</name>
    <dbReference type="NCBI Taxonomy" id="1456099"/>
    <lineage>
        <taxon>Archaea</taxon>
        <taxon>Nitrososphaerota</taxon>
        <taxon>environmental samples</taxon>
    </lineage>
</organism>
<comment type="caution">
    <text evidence="12">Lacks conserved residue(s) required for the propagation of feature annotation.</text>
</comment>
<evidence type="ECO:0000256" key="3">
    <source>
        <dbReference type="ARBA" id="ARBA00007088"/>
    </source>
</evidence>
<evidence type="ECO:0000256" key="5">
    <source>
        <dbReference type="ARBA" id="ARBA00019926"/>
    </source>
</evidence>
<dbReference type="InterPro" id="IPR003593">
    <property type="entry name" value="AAA+_ATPase"/>
</dbReference>
<dbReference type="EC" id="2.7.4.3" evidence="4 12"/>
<dbReference type="NCBIfam" id="NF003122">
    <property type="entry name" value="PRK04040.1"/>
    <property type="match status" value="1"/>
</dbReference>
<keyword evidence="8 12" id="KW-0547">Nucleotide-binding</keyword>